<dbReference type="AlphaFoldDB" id="A0A6P1VYH6"/>
<protein>
    <submittedName>
        <fullName evidence="2">Uncharacterized protein</fullName>
    </submittedName>
</protein>
<dbReference type="EMBL" id="CP045997">
    <property type="protein sequence ID" value="QHV98261.1"/>
    <property type="molecule type" value="Genomic_DNA"/>
</dbReference>
<proteinExistence type="predicted"/>
<dbReference type="RefSeq" id="WP_162388674.1">
    <property type="nucleotide sequence ID" value="NZ_CP045997.1"/>
</dbReference>
<reference evidence="2 3" key="1">
    <citation type="submission" date="2019-11" db="EMBL/GenBank/DDBJ databases">
        <title>Spirosoma endbachense sp. nov., isolated from a natural salt meadow.</title>
        <authorList>
            <person name="Rojas J."/>
            <person name="Ambika Manirajan B."/>
            <person name="Ratering S."/>
            <person name="Suarez C."/>
            <person name="Geissler-Plaum R."/>
            <person name="Schnell S."/>
        </authorList>
    </citation>
    <scope>NUCLEOTIDE SEQUENCE [LARGE SCALE GENOMIC DNA]</scope>
    <source>
        <strain evidence="2 3">I-24</strain>
    </source>
</reference>
<keyword evidence="1" id="KW-0812">Transmembrane</keyword>
<keyword evidence="1" id="KW-1133">Transmembrane helix</keyword>
<organism evidence="2 3">
    <name type="scientific">Spirosoma endbachense</name>
    <dbReference type="NCBI Taxonomy" id="2666025"/>
    <lineage>
        <taxon>Bacteria</taxon>
        <taxon>Pseudomonadati</taxon>
        <taxon>Bacteroidota</taxon>
        <taxon>Cytophagia</taxon>
        <taxon>Cytophagales</taxon>
        <taxon>Cytophagaceae</taxon>
        <taxon>Spirosoma</taxon>
    </lineage>
</organism>
<evidence type="ECO:0000313" key="2">
    <source>
        <dbReference type="EMBL" id="QHV98261.1"/>
    </source>
</evidence>
<accession>A0A6P1VYH6</accession>
<feature type="transmembrane region" description="Helical" evidence="1">
    <location>
        <begin position="161"/>
        <end position="181"/>
    </location>
</feature>
<name>A0A6P1VYH6_9BACT</name>
<sequence length="377" mass="43593">MVTDRLLFEKLWNEVLRQYFREELELEFNGPENPPAPMNQVLGNMRNAKGEEIWAKFSPYLGKNRLPDYVALKTGHRFSGSNYRNHYDNLIKKKADINANPEFFLALAKTLGYPDFNAYKNVYESDLNSVQNEKEKADADAARTIQSLTAINQRLWIHVRWLKVIAIGTVGMLVILSWLLFTKQPSAIPKGHIIRKRAHISTLAKGVIGNWYSYNRTYEARGKTDDYIFNRIAWAIASDKDGYLTFERYWKAMEFAGWIEFIDGAIPQLHFFMSVYQNGNGRKDAIGYRHFNCGIWGENHDWLRTDTLICVCTTYDFRASSLGEPLASRELLIRQPGISFDSLKNGTASLTIQNMNWLDKILPKQNSYIFQKPGKFE</sequence>
<gene>
    <name evidence="2" type="ORF">GJR95_26105</name>
</gene>
<keyword evidence="1" id="KW-0472">Membrane</keyword>
<dbReference type="Proteomes" id="UP000464577">
    <property type="component" value="Chromosome"/>
</dbReference>
<dbReference type="KEGG" id="senf:GJR95_26105"/>
<evidence type="ECO:0000256" key="1">
    <source>
        <dbReference type="SAM" id="Phobius"/>
    </source>
</evidence>
<keyword evidence="3" id="KW-1185">Reference proteome</keyword>
<evidence type="ECO:0000313" key="3">
    <source>
        <dbReference type="Proteomes" id="UP000464577"/>
    </source>
</evidence>